<accession>A0A8X6URN1</accession>
<comment type="caution">
    <text evidence="1">The sequence shown here is derived from an EMBL/GenBank/DDBJ whole genome shotgun (WGS) entry which is preliminary data.</text>
</comment>
<sequence length="100" mass="12001">MKDRFFLFALIRRRGNKEWRREAFFRSWEMPSVQQSTRCLRPKNKIAVMNSVILVSFHSAFQAFLQIPTLNCTAWYDPEGEVQNKFTSNKDANNWRRNLL</sequence>
<reference evidence="1" key="1">
    <citation type="submission" date="2020-08" db="EMBL/GenBank/DDBJ databases">
        <title>Multicomponent nature underlies the extraordinary mechanical properties of spider dragline silk.</title>
        <authorList>
            <person name="Kono N."/>
            <person name="Nakamura H."/>
            <person name="Mori M."/>
            <person name="Yoshida Y."/>
            <person name="Ohtoshi R."/>
            <person name="Malay A.D."/>
            <person name="Moran D.A.P."/>
            <person name="Tomita M."/>
            <person name="Numata K."/>
            <person name="Arakawa K."/>
        </authorList>
    </citation>
    <scope>NUCLEOTIDE SEQUENCE</scope>
</reference>
<gene>
    <name evidence="1" type="ORF">NPIL_399121</name>
</gene>
<dbReference type="AlphaFoldDB" id="A0A8X6URN1"/>
<keyword evidence="2" id="KW-1185">Reference proteome</keyword>
<protein>
    <submittedName>
        <fullName evidence="1">Uncharacterized protein</fullName>
    </submittedName>
</protein>
<dbReference type="Proteomes" id="UP000887013">
    <property type="component" value="Unassembled WGS sequence"/>
</dbReference>
<dbReference type="EMBL" id="BMAW01039738">
    <property type="protein sequence ID" value="GFU56991.1"/>
    <property type="molecule type" value="Genomic_DNA"/>
</dbReference>
<name>A0A8X6URN1_NEPPI</name>
<proteinExistence type="predicted"/>
<evidence type="ECO:0000313" key="2">
    <source>
        <dbReference type="Proteomes" id="UP000887013"/>
    </source>
</evidence>
<evidence type="ECO:0000313" key="1">
    <source>
        <dbReference type="EMBL" id="GFU56991.1"/>
    </source>
</evidence>
<organism evidence="1 2">
    <name type="scientific">Nephila pilipes</name>
    <name type="common">Giant wood spider</name>
    <name type="synonym">Nephila maculata</name>
    <dbReference type="NCBI Taxonomy" id="299642"/>
    <lineage>
        <taxon>Eukaryota</taxon>
        <taxon>Metazoa</taxon>
        <taxon>Ecdysozoa</taxon>
        <taxon>Arthropoda</taxon>
        <taxon>Chelicerata</taxon>
        <taxon>Arachnida</taxon>
        <taxon>Araneae</taxon>
        <taxon>Araneomorphae</taxon>
        <taxon>Entelegynae</taxon>
        <taxon>Araneoidea</taxon>
        <taxon>Nephilidae</taxon>
        <taxon>Nephila</taxon>
    </lineage>
</organism>